<evidence type="ECO:0000313" key="2">
    <source>
        <dbReference type="Proteomes" id="UP001055879"/>
    </source>
</evidence>
<name>A0ACB9CPM5_ARCLA</name>
<reference evidence="2" key="1">
    <citation type="journal article" date="2022" name="Mol. Ecol. Resour.">
        <title>The genomes of chicory, endive, great burdock and yacon provide insights into Asteraceae palaeo-polyploidization history and plant inulin production.</title>
        <authorList>
            <person name="Fan W."/>
            <person name="Wang S."/>
            <person name="Wang H."/>
            <person name="Wang A."/>
            <person name="Jiang F."/>
            <person name="Liu H."/>
            <person name="Zhao H."/>
            <person name="Xu D."/>
            <person name="Zhang Y."/>
        </authorList>
    </citation>
    <scope>NUCLEOTIDE SEQUENCE [LARGE SCALE GENOMIC DNA]</scope>
    <source>
        <strain evidence="2">cv. Niubang</strain>
    </source>
</reference>
<protein>
    <submittedName>
        <fullName evidence="1">Uncharacterized protein</fullName>
    </submittedName>
</protein>
<accession>A0ACB9CPM5</accession>
<dbReference type="Proteomes" id="UP001055879">
    <property type="component" value="Linkage Group LG04"/>
</dbReference>
<gene>
    <name evidence="1" type="ORF">L6452_15790</name>
</gene>
<evidence type="ECO:0000313" key="1">
    <source>
        <dbReference type="EMBL" id="KAI3736252.1"/>
    </source>
</evidence>
<sequence>MGELGFHFVGIFLAIICLFLTGFSQGNRRISEEASSGNGGHWTHHETDENSAEQVLMYCKKELGEIAKTINGFNLYSDNNPRRDVASSRKTLVHNTVTDLPPHLKRSLLLSLKSKRSQSHVSSTDGCQECLSKLYGHNIHPRKTIKRRHHHQKRRSHHRSLGSAQKESSVATTNSPESSHKRLSQKPTIRSEVLPKKKPPDHVLLIGIIVSTAVATLALFFLLLICCVGGNDSRIAMSAEEDEKPVINKFPDGISGCSQTPEAVGGSKDSINSCNTNNFSANAACQTPEVGNLPLPPGKSAPPPPAPPPPPPAAPKAPPPPPPIGARPPNPPKLGNMKRPPGPPPPHNRGHSTSGDEKDRSGSSNSIKTKLKPFFWDKMNASPNQAMVWHGIKEGSFQFNEEMMESLFGYANSQSKGDRGKSTSNLNPRSKFIQIIDPRKAQNLAILLKALNVTTEQVCNALKEGNELPVVLISTLIKMAPTQEEELKLRLYNGDLELLGPAERFLKVVVEIPFVFKRFEALLFMSSLQEESSSLKDAFATLEVACTKLKNSRLFLKLLEAVLKTGNRMNVGTHRGGAQAIKLDSLLKLSDVKGTDGKTTLLSFVVQEIIRSEGIKAARARRPSGSSPTINTNDLQEEPIERSPEYYRKLGLEVVSRLSDELEDVKKAAVVDGDTITSTVLKLGTMFQKTKDLINNELSSEATEFCDALHGFMEHAEAEIVWMLEEEKRIMTLVKSTGDYFHGNSGKDEGLRLFAIVRDFLKLLDRVCIDIKKTAEMNSKQKDDNAAGKTKPSGKENDARSSQNVHEKLFPAIKDRQMDHSSSDDEDMSP</sequence>
<reference evidence="1 2" key="2">
    <citation type="journal article" date="2022" name="Mol. Ecol. Resour.">
        <title>The genomes of chicory, endive, great burdock and yacon provide insights into Asteraceae paleo-polyploidization history and plant inulin production.</title>
        <authorList>
            <person name="Fan W."/>
            <person name="Wang S."/>
            <person name="Wang H."/>
            <person name="Wang A."/>
            <person name="Jiang F."/>
            <person name="Liu H."/>
            <person name="Zhao H."/>
            <person name="Xu D."/>
            <person name="Zhang Y."/>
        </authorList>
    </citation>
    <scope>NUCLEOTIDE SEQUENCE [LARGE SCALE GENOMIC DNA]</scope>
    <source>
        <strain evidence="2">cv. Niubang</strain>
    </source>
</reference>
<comment type="caution">
    <text evidence="1">The sequence shown here is derived from an EMBL/GenBank/DDBJ whole genome shotgun (WGS) entry which is preliminary data.</text>
</comment>
<proteinExistence type="predicted"/>
<dbReference type="EMBL" id="CM042050">
    <property type="protein sequence ID" value="KAI3736252.1"/>
    <property type="molecule type" value="Genomic_DNA"/>
</dbReference>
<keyword evidence="2" id="KW-1185">Reference proteome</keyword>
<organism evidence="1 2">
    <name type="scientific">Arctium lappa</name>
    <name type="common">Greater burdock</name>
    <name type="synonym">Lappa major</name>
    <dbReference type="NCBI Taxonomy" id="4217"/>
    <lineage>
        <taxon>Eukaryota</taxon>
        <taxon>Viridiplantae</taxon>
        <taxon>Streptophyta</taxon>
        <taxon>Embryophyta</taxon>
        <taxon>Tracheophyta</taxon>
        <taxon>Spermatophyta</taxon>
        <taxon>Magnoliopsida</taxon>
        <taxon>eudicotyledons</taxon>
        <taxon>Gunneridae</taxon>
        <taxon>Pentapetalae</taxon>
        <taxon>asterids</taxon>
        <taxon>campanulids</taxon>
        <taxon>Asterales</taxon>
        <taxon>Asteraceae</taxon>
        <taxon>Carduoideae</taxon>
        <taxon>Cardueae</taxon>
        <taxon>Arctiinae</taxon>
        <taxon>Arctium</taxon>
    </lineage>
</organism>